<dbReference type="PROSITE" id="PS00778">
    <property type="entry name" value="HIS_ACID_PHOSPHAT_2"/>
    <property type="match status" value="1"/>
</dbReference>
<sequence length="455" mass="49304">MRLRITSVLAVFFALSNSAIGDLQPFEYLTSTWYPRSTFTKLGGFSPWFPTTDVYGIDGTDVPDGCTVNQVQMYSRHHERLASGGTHTAIQALASKIANSTFAFKTNDPNLKYLQSFQWTVPAEFLTPVGAASAYAAGVAFLKRYGSLLPENAYFNWTGIPNIPVRSTDQSRVNVTAESFLSPTFNSTIASANCPASNTISFSANGIFNNYFQPLVVERLSPLMSGFNLTQSDVAALMNACPFDSFVKQRPSPICFIFSAEEWKGFNYAYDLNQFDNAGYGGPIGSAWSVGWVSEMIARLNGSSVTPVGSVNTTLDADPSTFPLNASIMLDFGHDTALESIITAMGLLKANYNGNVTLDQIDENRAWQSALISPMGGKLFVERLSCAANGSKNSTFVRMLLNSAIMPLHTLPDCEHSWGADKGLCGLSEFIASQSFALHGADFANCSKNFTGVPL</sequence>
<dbReference type="AlphaFoldDB" id="A0A0H2S8Z1"/>
<evidence type="ECO:0000313" key="6">
    <source>
        <dbReference type="EMBL" id="KLO20760.1"/>
    </source>
</evidence>
<dbReference type="PANTHER" id="PTHR20963:SF18">
    <property type="entry name" value="ACID PHOSPHATASE PHO11-RELATED"/>
    <property type="match status" value="1"/>
</dbReference>
<protein>
    <submittedName>
        <fullName evidence="6">Phosphoglycerate mutase-like protein</fullName>
    </submittedName>
</protein>
<evidence type="ECO:0000313" key="7">
    <source>
        <dbReference type="Proteomes" id="UP000053477"/>
    </source>
</evidence>
<dbReference type="SUPFAM" id="SSF53254">
    <property type="entry name" value="Phosphoglycerate mutase-like"/>
    <property type="match status" value="1"/>
</dbReference>
<feature type="chain" id="PRO_5005202481" evidence="5">
    <location>
        <begin position="22"/>
        <end position="455"/>
    </location>
</feature>
<evidence type="ECO:0000256" key="2">
    <source>
        <dbReference type="ARBA" id="ARBA00023180"/>
    </source>
</evidence>
<dbReference type="FunCoup" id="A0A0H2S8Z1">
    <property type="interactions" value="204"/>
</dbReference>
<feature type="active site" description="Proton donor" evidence="3">
    <location>
        <position position="335"/>
    </location>
</feature>
<keyword evidence="1" id="KW-0378">Hydrolase</keyword>
<feature type="disulfide bond" evidence="4">
    <location>
        <begin position="66"/>
        <end position="386"/>
    </location>
</feature>
<dbReference type="InterPro" id="IPR033379">
    <property type="entry name" value="Acid_Pase_AS"/>
</dbReference>
<feature type="active site" description="Nucleophile" evidence="3">
    <location>
        <position position="77"/>
    </location>
</feature>
<feature type="disulfide bond" evidence="4">
    <location>
        <begin position="241"/>
        <end position="255"/>
    </location>
</feature>
<keyword evidence="7" id="KW-1185">Reference proteome</keyword>
<dbReference type="Gene3D" id="3.40.50.1240">
    <property type="entry name" value="Phosphoglycerate mutase-like"/>
    <property type="match status" value="1"/>
</dbReference>
<dbReference type="PANTHER" id="PTHR20963">
    <property type="entry name" value="MULTIPLE INOSITOL POLYPHOSPHATE PHOSPHATASE-RELATED"/>
    <property type="match status" value="1"/>
</dbReference>
<reference evidence="6 7" key="1">
    <citation type="submission" date="2015-04" db="EMBL/GenBank/DDBJ databases">
        <title>Complete genome sequence of Schizopora paradoxa KUC8140, a cosmopolitan wood degrader in East Asia.</title>
        <authorList>
            <consortium name="DOE Joint Genome Institute"/>
            <person name="Min B."/>
            <person name="Park H."/>
            <person name="Jang Y."/>
            <person name="Kim J.-J."/>
            <person name="Kim K.H."/>
            <person name="Pangilinan J."/>
            <person name="Lipzen A."/>
            <person name="Riley R."/>
            <person name="Grigoriev I.V."/>
            <person name="Spatafora J.W."/>
            <person name="Choi I.-G."/>
        </authorList>
    </citation>
    <scope>NUCLEOTIDE SEQUENCE [LARGE SCALE GENOMIC DNA]</scope>
    <source>
        <strain evidence="6 7">KUC8140</strain>
    </source>
</reference>
<evidence type="ECO:0000256" key="5">
    <source>
        <dbReference type="SAM" id="SignalP"/>
    </source>
</evidence>
<evidence type="ECO:0000256" key="4">
    <source>
        <dbReference type="PIRSR" id="PIRSR000894-2"/>
    </source>
</evidence>
<dbReference type="STRING" id="27342.A0A0H2S8Z1"/>
<evidence type="ECO:0000256" key="3">
    <source>
        <dbReference type="PIRSR" id="PIRSR000894-1"/>
    </source>
</evidence>
<dbReference type="InterPro" id="IPR000560">
    <property type="entry name" value="His_Pase_clade-2"/>
</dbReference>
<keyword evidence="4" id="KW-1015">Disulfide bond</keyword>
<name>A0A0H2S8Z1_9AGAM</name>
<dbReference type="InParanoid" id="A0A0H2S8Z1"/>
<dbReference type="CDD" id="cd07061">
    <property type="entry name" value="HP_HAP_like"/>
    <property type="match status" value="1"/>
</dbReference>
<dbReference type="InterPro" id="IPR029033">
    <property type="entry name" value="His_PPase_superfam"/>
</dbReference>
<dbReference type="GO" id="GO:0003993">
    <property type="term" value="F:acid phosphatase activity"/>
    <property type="evidence" value="ECO:0007669"/>
    <property type="project" value="TreeGrafter"/>
</dbReference>
<organism evidence="6 7">
    <name type="scientific">Schizopora paradoxa</name>
    <dbReference type="NCBI Taxonomy" id="27342"/>
    <lineage>
        <taxon>Eukaryota</taxon>
        <taxon>Fungi</taxon>
        <taxon>Dikarya</taxon>
        <taxon>Basidiomycota</taxon>
        <taxon>Agaricomycotina</taxon>
        <taxon>Agaricomycetes</taxon>
        <taxon>Hymenochaetales</taxon>
        <taxon>Schizoporaceae</taxon>
        <taxon>Schizopora</taxon>
    </lineage>
</organism>
<evidence type="ECO:0000256" key="1">
    <source>
        <dbReference type="ARBA" id="ARBA00022801"/>
    </source>
</evidence>
<dbReference type="PIRSF" id="PIRSF000894">
    <property type="entry name" value="Acid_phosphatase"/>
    <property type="match status" value="1"/>
</dbReference>
<keyword evidence="2" id="KW-0325">Glycoprotein</keyword>
<feature type="disulfide bond" evidence="4">
    <location>
        <begin position="414"/>
        <end position="425"/>
    </location>
</feature>
<gene>
    <name evidence="6" type="ORF">SCHPADRAFT_934572</name>
</gene>
<proteinExistence type="predicted"/>
<dbReference type="EMBL" id="KQ085882">
    <property type="protein sequence ID" value="KLO20760.1"/>
    <property type="molecule type" value="Genomic_DNA"/>
</dbReference>
<accession>A0A0H2S8Z1</accession>
<dbReference type="Proteomes" id="UP000053477">
    <property type="component" value="Unassembled WGS sequence"/>
</dbReference>
<dbReference type="InterPro" id="IPR016274">
    <property type="entry name" value="Histidine_acid_Pase_euk"/>
</dbReference>
<feature type="signal peptide" evidence="5">
    <location>
        <begin position="1"/>
        <end position="21"/>
    </location>
</feature>
<dbReference type="Pfam" id="PF00328">
    <property type="entry name" value="His_Phos_2"/>
    <property type="match status" value="2"/>
</dbReference>
<dbReference type="OrthoDB" id="6509975at2759"/>
<keyword evidence="5" id="KW-0732">Signal</keyword>